<protein>
    <recommendedName>
        <fullName evidence="4">HMG box domain-containing protein</fullName>
    </recommendedName>
</protein>
<dbReference type="PANTHER" id="PTHR45789">
    <property type="entry name" value="FI18025P1"/>
    <property type="match status" value="1"/>
</dbReference>
<feature type="domain" description="HMG box" evidence="4">
    <location>
        <begin position="22"/>
        <end position="90"/>
    </location>
</feature>
<dbReference type="InterPro" id="IPR051356">
    <property type="entry name" value="SOX/SOX-like_TF"/>
</dbReference>
<evidence type="ECO:0000313" key="5">
    <source>
        <dbReference type="EMBL" id="KAB8070486.1"/>
    </source>
</evidence>
<dbReference type="GO" id="GO:0000978">
    <property type="term" value="F:RNA polymerase II cis-regulatory region sequence-specific DNA binding"/>
    <property type="evidence" value="ECO:0007669"/>
    <property type="project" value="TreeGrafter"/>
</dbReference>
<evidence type="ECO:0000256" key="1">
    <source>
        <dbReference type="ARBA" id="ARBA00023125"/>
    </source>
</evidence>
<dbReference type="GO" id="GO:0005634">
    <property type="term" value="C:nucleus"/>
    <property type="evidence" value="ECO:0007669"/>
    <property type="project" value="UniProtKB-UniRule"/>
</dbReference>
<organism evidence="5 6">
    <name type="scientific">Aspergillus leporis</name>
    <dbReference type="NCBI Taxonomy" id="41062"/>
    <lineage>
        <taxon>Eukaryota</taxon>
        <taxon>Fungi</taxon>
        <taxon>Dikarya</taxon>
        <taxon>Ascomycota</taxon>
        <taxon>Pezizomycotina</taxon>
        <taxon>Eurotiomycetes</taxon>
        <taxon>Eurotiomycetidae</taxon>
        <taxon>Eurotiales</taxon>
        <taxon>Aspergillaceae</taxon>
        <taxon>Aspergillus</taxon>
        <taxon>Aspergillus subgen. Circumdati</taxon>
    </lineage>
</organism>
<dbReference type="OrthoDB" id="2307332at2759"/>
<name>A0A5N5WPM4_9EURO</name>
<dbReference type="SMART" id="SM00398">
    <property type="entry name" value="HMG"/>
    <property type="match status" value="1"/>
</dbReference>
<keyword evidence="6" id="KW-1185">Reference proteome</keyword>
<evidence type="ECO:0000256" key="3">
    <source>
        <dbReference type="PROSITE-ProRule" id="PRU00267"/>
    </source>
</evidence>
<dbReference type="AlphaFoldDB" id="A0A5N5WPM4"/>
<proteinExistence type="predicted"/>
<dbReference type="EMBL" id="ML732301">
    <property type="protein sequence ID" value="KAB8070486.1"/>
    <property type="molecule type" value="Genomic_DNA"/>
</dbReference>
<keyword evidence="2 3" id="KW-0539">Nucleus</keyword>
<sequence>MECWVHRPTPIRHQEADKKGKVGRPMNQFMLYRAAYTERARGWLGRDDHKLMSIVVGQSWKIESQEVKDKYRELANIEKKNHMKAHPRYRYLPRKRFMEGKCYPNNKPDYKVDSTIATVQTPRTISTTQAMPIEEESGTYSSSLCFMEHRIISRNSLPGQTTDPSMLALEQKPIAYEPFYYPPQPFRASDAQASSNQAGYQGAQYGPPMAIFGFPEVGYHGLYQPPTSIATLRDDDEPWPGSHAQKLQHSVSNNNDGSISYTNLHFPMWSEAPMDGTDDTVQLSLSPSPEACKVDTNLISGMQRQVIPKDRF</sequence>
<dbReference type="PROSITE" id="PS50118">
    <property type="entry name" value="HMG_BOX_2"/>
    <property type="match status" value="1"/>
</dbReference>
<feature type="DNA-binding region" description="HMG box" evidence="3">
    <location>
        <begin position="22"/>
        <end position="90"/>
    </location>
</feature>
<dbReference type="CDD" id="cd01389">
    <property type="entry name" value="HMG-box_ROX1-like"/>
    <property type="match status" value="1"/>
</dbReference>
<dbReference type="PANTHER" id="PTHR45789:SF2">
    <property type="entry name" value="FI18025P1"/>
    <property type="match status" value="1"/>
</dbReference>
<dbReference type="SUPFAM" id="SSF47095">
    <property type="entry name" value="HMG-box"/>
    <property type="match status" value="1"/>
</dbReference>
<dbReference type="GO" id="GO:0000981">
    <property type="term" value="F:DNA-binding transcription factor activity, RNA polymerase II-specific"/>
    <property type="evidence" value="ECO:0007669"/>
    <property type="project" value="TreeGrafter"/>
</dbReference>
<accession>A0A5N5WPM4</accession>
<evidence type="ECO:0000313" key="6">
    <source>
        <dbReference type="Proteomes" id="UP000326565"/>
    </source>
</evidence>
<reference evidence="5 6" key="1">
    <citation type="submission" date="2019-04" db="EMBL/GenBank/DDBJ databases">
        <title>Friends and foes A comparative genomics study of 23 Aspergillus species from section Flavi.</title>
        <authorList>
            <consortium name="DOE Joint Genome Institute"/>
            <person name="Kjaerbolling I."/>
            <person name="Vesth T."/>
            <person name="Frisvad J.C."/>
            <person name="Nybo J.L."/>
            <person name="Theobald S."/>
            <person name="Kildgaard S."/>
            <person name="Isbrandt T."/>
            <person name="Kuo A."/>
            <person name="Sato A."/>
            <person name="Lyhne E.K."/>
            <person name="Kogle M.E."/>
            <person name="Wiebenga A."/>
            <person name="Kun R.S."/>
            <person name="Lubbers R.J."/>
            <person name="Makela M.R."/>
            <person name="Barry K."/>
            <person name="Chovatia M."/>
            <person name="Clum A."/>
            <person name="Daum C."/>
            <person name="Haridas S."/>
            <person name="He G."/>
            <person name="LaButti K."/>
            <person name="Lipzen A."/>
            <person name="Mondo S."/>
            <person name="Riley R."/>
            <person name="Salamov A."/>
            <person name="Simmons B.A."/>
            <person name="Magnuson J.K."/>
            <person name="Henrissat B."/>
            <person name="Mortensen U.H."/>
            <person name="Larsen T.O."/>
            <person name="Devries R.P."/>
            <person name="Grigoriev I.V."/>
            <person name="Machida M."/>
            <person name="Baker S.E."/>
            <person name="Andersen M.R."/>
        </authorList>
    </citation>
    <scope>NUCLEOTIDE SEQUENCE [LARGE SCALE GENOMIC DNA]</scope>
    <source>
        <strain evidence="5 6">CBS 151.66</strain>
    </source>
</reference>
<keyword evidence="1 3" id="KW-0238">DNA-binding</keyword>
<evidence type="ECO:0000259" key="4">
    <source>
        <dbReference type="PROSITE" id="PS50118"/>
    </source>
</evidence>
<dbReference type="Gene3D" id="1.10.30.10">
    <property type="entry name" value="High mobility group box domain"/>
    <property type="match status" value="1"/>
</dbReference>
<dbReference type="Proteomes" id="UP000326565">
    <property type="component" value="Unassembled WGS sequence"/>
</dbReference>
<dbReference type="InterPro" id="IPR036910">
    <property type="entry name" value="HMG_box_dom_sf"/>
</dbReference>
<dbReference type="Pfam" id="PF00505">
    <property type="entry name" value="HMG_box"/>
    <property type="match status" value="1"/>
</dbReference>
<gene>
    <name evidence="5" type="ORF">BDV29DRAFT_160433</name>
</gene>
<dbReference type="InterPro" id="IPR009071">
    <property type="entry name" value="HMG_box_dom"/>
</dbReference>
<evidence type="ECO:0000256" key="2">
    <source>
        <dbReference type="ARBA" id="ARBA00023242"/>
    </source>
</evidence>